<protein>
    <submittedName>
        <fullName evidence="1">Amidinotransferase</fullName>
    </submittedName>
</protein>
<evidence type="ECO:0000313" key="2">
    <source>
        <dbReference type="Proteomes" id="UP000178485"/>
    </source>
</evidence>
<dbReference type="NCBIfam" id="NF046062">
    <property type="entry name" value="citrull_CtlX"/>
    <property type="match status" value="1"/>
</dbReference>
<dbReference type="RefSeq" id="WP_071138005.1">
    <property type="nucleotide sequence ID" value="NZ_DUQN01000096.1"/>
</dbReference>
<dbReference type="Proteomes" id="UP000178485">
    <property type="component" value="Chromosome i"/>
</dbReference>
<dbReference type="GO" id="GO:0016740">
    <property type="term" value="F:transferase activity"/>
    <property type="evidence" value="ECO:0007669"/>
    <property type="project" value="UniProtKB-KW"/>
</dbReference>
<dbReference type="PIRSF" id="PIRSF028188">
    <property type="entry name" value="Amdntrnsf_FN0238"/>
    <property type="match status" value="1"/>
</dbReference>
<accession>A0A1G4GB41</accession>
<evidence type="ECO:0000313" key="1">
    <source>
        <dbReference type="EMBL" id="SCM59773.1"/>
    </source>
</evidence>
<dbReference type="SUPFAM" id="SSF55909">
    <property type="entry name" value="Pentein"/>
    <property type="match status" value="1"/>
</dbReference>
<proteinExistence type="predicted"/>
<name>A0A1G4GB41_9BACT</name>
<keyword evidence="2" id="KW-1185">Reference proteome</keyword>
<dbReference type="PANTHER" id="PTHR43224">
    <property type="entry name" value="AMIDINOTRANSFERASE"/>
    <property type="match status" value="1"/>
</dbReference>
<dbReference type="KEGG" id="pmuc:ING2E5A_2979"/>
<organism evidence="1 2">
    <name type="scientific">Petrimonas mucosa</name>
    <dbReference type="NCBI Taxonomy" id="1642646"/>
    <lineage>
        <taxon>Bacteria</taxon>
        <taxon>Pseudomonadati</taxon>
        <taxon>Bacteroidota</taxon>
        <taxon>Bacteroidia</taxon>
        <taxon>Bacteroidales</taxon>
        <taxon>Dysgonomonadaceae</taxon>
        <taxon>Petrimonas</taxon>
    </lineage>
</organism>
<dbReference type="AlphaFoldDB" id="A0A1G4GB41"/>
<dbReference type="EMBL" id="LT608328">
    <property type="protein sequence ID" value="SCM59773.1"/>
    <property type="molecule type" value="Genomic_DNA"/>
</dbReference>
<sequence>MQTSSRILMVRPARFAFNEATATNNFFQRKRGQERVEEGALEEFDAYVSLLRSNDVEVFVMQDTPEPSTPDAIFPNNWFSSHLTGELVLYPMFAENRRLERKPHLLDFLRRRLNHTKLIDLTPWEEKGEFLEGTGSMVFDRVKRVAYCCRSSRTSEKVLAEFSARMNFDPVVFDAVDRNGNPVYHTNVMMGIGTQVAVVCLEAIGSEGDRNKVTTRLHAAGKVIVEISVDQMEQFAGNMLELKSRNGTPLMVMSATARKSLSSEQEKIISTYNKILSPELTTIETNGGGSARCMIAELFH</sequence>
<keyword evidence="1" id="KW-0808">Transferase</keyword>
<reference evidence="1 2" key="1">
    <citation type="submission" date="2016-08" db="EMBL/GenBank/DDBJ databases">
        <authorList>
            <person name="Seilhamer J.J."/>
        </authorList>
    </citation>
    <scope>NUCLEOTIDE SEQUENCE [LARGE SCALE GENOMIC DNA]</scope>
    <source>
        <strain evidence="1">ING2-E5A</strain>
    </source>
</reference>
<dbReference type="Pfam" id="PF19420">
    <property type="entry name" value="DDAH_eukar"/>
    <property type="match status" value="1"/>
</dbReference>
<dbReference type="PANTHER" id="PTHR43224:SF1">
    <property type="entry name" value="AMIDINOTRANSFERASE"/>
    <property type="match status" value="1"/>
</dbReference>
<gene>
    <name evidence="1" type="ORF">ING2E5A_2979</name>
</gene>
<dbReference type="InterPro" id="IPR014541">
    <property type="entry name" value="Amdntrnsf_FN0238"/>
</dbReference>
<dbReference type="Gene3D" id="3.75.10.10">
    <property type="entry name" value="L-arginine/glycine Amidinotransferase, Chain A"/>
    <property type="match status" value="1"/>
</dbReference>
<dbReference type="STRING" id="1642646.ING2E5A_2979"/>